<proteinExistence type="predicted"/>
<name>A0ABR7RRS4_9PROT</name>
<dbReference type="PANTHER" id="PTHR46796">
    <property type="entry name" value="HTH-TYPE TRANSCRIPTIONAL ACTIVATOR RHAS-RELATED"/>
    <property type="match status" value="1"/>
</dbReference>
<sequence>MIDALSDILSLLDVRSARCTRFEAGGRWAFQFPAKPRLKFTAVLRGECWIILPGEDPHHLVAGDTFLLAEAPEYILANDPHLTPQDGIVSFDWEHSDVAHHGGSETVLLAGSFVFEALYIRLLLDALPSFMLIPSRDLAATVLRDLLMVLDREIRVGQMGKSLVTRRLAEVLLVQVLRGYAARSGGTGSGWIAAAADPHIGAALNLMHGDIAHRWTVAGLARTVGMSRSAFALAFKQMVGTPPLDYLLRWRMEVARDALRRGETVATVAARVGYASESAFGNAFKRTHGTAPKRYWSSADAQGHYASKEPVNRQ</sequence>
<comment type="caution">
    <text evidence="5">The sequence shown here is derived from an EMBL/GenBank/DDBJ whole genome shotgun (WGS) entry which is preliminary data.</text>
</comment>
<organism evidence="5 6">
    <name type="scientific">Teichococcus aerophilus</name>
    <dbReference type="NCBI Taxonomy" id="1224513"/>
    <lineage>
        <taxon>Bacteria</taxon>
        <taxon>Pseudomonadati</taxon>
        <taxon>Pseudomonadota</taxon>
        <taxon>Alphaproteobacteria</taxon>
        <taxon>Acetobacterales</taxon>
        <taxon>Roseomonadaceae</taxon>
        <taxon>Roseomonas</taxon>
    </lineage>
</organism>
<dbReference type="SMART" id="SM00342">
    <property type="entry name" value="HTH_ARAC"/>
    <property type="match status" value="1"/>
</dbReference>
<evidence type="ECO:0000256" key="1">
    <source>
        <dbReference type="ARBA" id="ARBA00023015"/>
    </source>
</evidence>
<evidence type="ECO:0000259" key="4">
    <source>
        <dbReference type="PROSITE" id="PS01124"/>
    </source>
</evidence>
<keyword evidence="3" id="KW-0804">Transcription</keyword>
<dbReference type="PANTHER" id="PTHR46796:SF7">
    <property type="entry name" value="ARAC FAMILY TRANSCRIPTIONAL REGULATOR"/>
    <property type="match status" value="1"/>
</dbReference>
<keyword evidence="6" id="KW-1185">Reference proteome</keyword>
<dbReference type="InterPro" id="IPR009057">
    <property type="entry name" value="Homeodomain-like_sf"/>
</dbReference>
<dbReference type="InterPro" id="IPR018062">
    <property type="entry name" value="HTH_AraC-typ_CS"/>
</dbReference>
<dbReference type="EMBL" id="JACTVA010000042">
    <property type="protein sequence ID" value="MBC9208959.1"/>
    <property type="molecule type" value="Genomic_DNA"/>
</dbReference>
<dbReference type="SUPFAM" id="SSF46689">
    <property type="entry name" value="Homeodomain-like"/>
    <property type="match status" value="2"/>
</dbReference>
<dbReference type="InterPro" id="IPR032783">
    <property type="entry name" value="AraC_lig"/>
</dbReference>
<reference evidence="5 6" key="1">
    <citation type="journal article" date="2013" name="Int. J. Syst. Evol. Microbiol.">
        <title>Roseomonas aerophila sp. nov., isolated from air.</title>
        <authorList>
            <person name="Kim S.J."/>
            <person name="Weon H.Y."/>
            <person name="Ahn J.H."/>
            <person name="Hong S.B."/>
            <person name="Seok S.J."/>
            <person name="Whang K.S."/>
            <person name="Kwon S.W."/>
        </authorList>
    </citation>
    <scope>NUCLEOTIDE SEQUENCE [LARGE SCALE GENOMIC DNA]</scope>
    <source>
        <strain evidence="5 6">NBRC 108923</strain>
    </source>
</reference>
<evidence type="ECO:0000313" key="6">
    <source>
        <dbReference type="Proteomes" id="UP000626026"/>
    </source>
</evidence>
<evidence type="ECO:0000256" key="3">
    <source>
        <dbReference type="ARBA" id="ARBA00023163"/>
    </source>
</evidence>
<keyword evidence="1" id="KW-0805">Transcription regulation</keyword>
<dbReference type="Proteomes" id="UP000626026">
    <property type="component" value="Unassembled WGS sequence"/>
</dbReference>
<accession>A0ABR7RRS4</accession>
<dbReference type="PROSITE" id="PS01124">
    <property type="entry name" value="HTH_ARAC_FAMILY_2"/>
    <property type="match status" value="1"/>
</dbReference>
<gene>
    <name evidence="5" type="ORF">IBL26_19080</name>
</gene>
<dbReference type="PROSITE" id="PS00041">
    <property type="entry name" value="HTH_ARAC_FAMILY_1"/>
    <property type="match status" value="1"/>
</dbReference>
<protein>
    <submittedName>
        <fullName evidence="5">AraC family transcriptional regulator</fullName>
    </submittedName>
</protein>
<dbReference type="Pfam" id="PF12852">
    <property type="entry name" value="Cupin_6"/>
    <property type="match status" value="1"/>
</dbReference>
<feature type="domain" description="HTH araC/xylS-type" evidence="4">
    <location>
        <begin position="201"/>
        <end position="298"/>
    </location>
</feature>
<dbReference type="InterPro" id="IPR018060">
    <property type="entry name" value="HTH_AraC"/>
</dbReference>
<dbReference type="RefSeq" id="WP_187786105.1">
    <property type="nucleotide sequence ID" value="NZ_JACTVA010000042.1"/>
</dbReference>
<dbReference type="InterPro" id="IPR050204">
    <property type="entry name" value="AraC_XylS_family_regulators"/>
</dbReference>
<evidence type="ECO:0000313" key="5">
    <source>
        <dbReference type="EMBL" id="MBC9208959.1"/>
    </source>
</evidence>
<evidence type="ECO:0000256" key="2">
    <source>
        <dbReference type="ARBA" id="ARBA00023125"/>
    </source>
</evidence>
<dbReference type="Pfam" id="PF12833">
    <property type="entry name" value="HTH_18"/>
    <property type="match status" value="1"/>
</dbReference>
<dbReference type="Gene3D" id="1.10.10.60">
    <property type="entry name" value="Homeodomain-like"/>
    <property type="match status" value="2"/>
</dbReference>
<keyword evidence="2" id="KW-0238">DNA-binding</keyword>